<dbReference type="Proteomes" id="UP000284207">
    <property type="component" value="Unassembled WGS sequence"/>
</dbReference>
<gene>
    <name evidence="1" type="ORF">BK674_01205</name>
</gene>
<dbReference type="AlphaFoldDB" id="A0A423NXE4"/>
<sequence>MVDLKKCPELNNFPVARELAPARLHSSRSSVNAIVLKHRDGWFWGRFAAQREQAPSPQEVVAPPWHGFRPRFRASQNNEFANNGAARKGRRFVLCLHLETL</sequence>
<accession>A0A423NXE4</accession>
<proteinExistence type="predicted"/>
<organism evidence="1 2">
    <name type="scientific">Pseudomonas moraviensis</name>
    <dbReference type="NCBI Taxonomy" id="321662"/>
    <lineage>
        <taxon>Bacteria</taxon>
        <taxon>Pseudomonadati</taxon>
        <taxon>Pseudomonadota</taxon>
        <taxon>Gammaproteobacteria</taxon>
        <taxon>Pseudomonadales</taxon>
        <taxon>Pseudomonadaceae</taxon>
        <taxon>Pseudomonas</taxon>
    </lineage>
</organism>
<evidence type="ECO:0000313" key="2">
    <source>
        <dbReference type="Proteomes" id="UP000284207"/>
    </source>
</evidence>
<name>A0A423NXE4_9PSED</name>
<dbReference type="EMBL" id="MOCA01000001">
    <property type="protein sequence ID" value="ROO02963.1"/>
    <property type="molecule type" value="Genomic_DNA"/>
</dbReference>
<comment type="caution">
    <text evidence="1">The sequence shown here is derived from an EMBL/GenBank/DDBJ whole genome shotgun (WGS) entry which is preliminary data.</text>
</comment>
<protein>
    <submittedName>
        <fullName evidence="1">Uncharacterized protein</fullName>
    </submittedName>
</protein>
<reference evidence="1 2" key="1">
    <citation type="submission" date="2016-10" db="EMBL/GenBank/DDBJ databases">
        <title>Comparative genome analysis of multiple Pseudomonas spp. focuses on biocontrol and plant growth promoting traits.</title>
        <authorList>
            <person name="Tao X.-Y."/>
            <person name="Taylor C.G."/>
        </authorList>
    </citation>
    <scope>NUCLEOTIDE SEQUENCE [LARGE SCALE GENOMIC DNA]</scope>
    <source>
        <strain evidence="1 2">36B3</strain>
    </source>
</reference>
<evidence type="ECO:0000313" key="1">
    <source>
        <dbReference type="EMBL" id="ROO02963.1"/>
    </source>
</evidence>